<dbReference type="InterPro" id="IPR000014">
    <property type="entry name" value="PAS"/>
</dbReference>
<dbReference type="PROSITE" id="PS50112">
    <property type="entry name" value="PAS"/>
    <property type="match status" value="1"/>
</dbReference>
<gene>
    <name evidence="2" type="ORF">LCGC14_2410220</name>
</gene>
<dbReference type="Pfam" id="PF08448">
    <property type="entry name" value="PAS_4"/>
    <property type="match status" value="1"/>
</dbReference>
<reference evidence="2" key="1">
    <citation type="journal article" date="2015" name="Nature">
        <title>Complex archaea that bridge the gap between prokaryotes and eukaryotes.</title>
        <authorList>
            <person name="Spang A."/>
            <person name="Saw J.H."/>
            <person name="Jorgensen S.L."/>
            <person name="Zaremba-Niedzwiedzka K."/>
            <person name="Martijn J."/>
            <person name="Lind A.E."/>
            <person name="van Eijk R."/>
            <person name="Schleper C."/>
            <person name="Guy L."/>
            <person name="Ettema T.J."/>
        </authorList>
    </citation>
    <scope>NUCLEOTIDE SEQUENCE</scope>
</reference>
<sequence>MFQSTNPEELRDEIDVFQVPMFAADRHEPGGPFRLMCINKAHERLSGMQHDAVTGRSPFDFLPPEQGKSVTDHYARCADTGKSQRYQEVLDMAEGPIMWDTTLQPISMADGRKRVLGNAVFLKHVSKPHGEHIAFEDVQYFSAQAAFQLSQVSAYLDAVECGDLAPSQIHGSIAAVAGICRSIDRALNDIRAVADTQISKTAIREEMFLLSDDASAISSKRPNIERSLTNLSRVIRGDFRDGQVRHTA</sequence>
<dbReference type="InterPro" id="IPR035965">
    <property type="entry name" value="PAS-like_dom_sf"/>
</dbReference>
<evidence type="ECO:0000259" key="1">
    <source>
        <dbReference type="PROSITE" id="PS50112"/>
    </source>
</evidence>
<accession>A0A0F9EM60</accession>
<dbReference type="Gene3D" id="3.30.450.20">
    <property type="entry name" value="PAS domain"/>
    <property type="match status" value="1"/>
</dbReference>
<proteinExistence type="predicted"/>
<organism evidence="2">
    <name type="scientific">marine sediment metagenome</name>
    <dbReference type="NCBI Taxonomy" id="412755"/>
    <lineage>
        <taxon>unclassified sequences</taxon>
        <taxon>metagenomes</taxon>
        <taxon>ecological metagenomes</taxon>
    </lineage>
</organism>
<dbReference type="AlphaFoldDB" id="A0A0F9EM60"/>
<dbReference type="EMBL" id="LAZR01036396">
    <property type="protein sequence ID" value="KKL24948.1"/>
    <property type="molecule type" value="Genomic_DNA"/>
</dbReference>
<dbReference type="InterPro" id="IPR013656">
    <property type="entry name" value="PAS_4"/>
</dbReference>
<comment type="caution">
    <text evidence="2">The sequence shown here is derived from an EMBL/GenBank/DDBJ whole genome shotgun (WGS) entry which is preliminary data.</text>
</comment>
<feature type="domain" description="PAS" evidence="1">
    <location>
        <begin position="6"/>
        <end position="81"/>
    </location>
</feature>
<dbReference type="SUPFAM" id="SSF55785">
    <property type="entry name" value="PYP-like sensor domain (PAS domain)"/>
    <property type="match status" value="1"/>
</dbReference>
<evidence type="ECO:0000313" key="2">
    <source>
        <dbReference type="EMBL" id="KKL24948.1"/>
    </source>
</evidence>
<name>A0A0F9EM60_9ZZZZ</name>
<protein>
    <recommendedName>
        <fullName evidence="1">PAS domain-containing protein</fullName>
    </recommendedName>
</protein>